<protein>
    <submittedName>
        <fullName evidence="2">Uncharacterized protein</fullName>
    </submittedName>
</protein>
<proteinExistence type="predicted"/>
<name>A0AAV4HVZ5_9GAST</name>
<reference evidence="2 3" key="1">
    <citation type="journal article" date="2021" name="Elife">
        <title>Chloroplast acquisition without the gene transfer in kleptoplastic sea slugs, Plakobranchus ocellatus.</title>
        <authorList>
            <person name="Maeda T."/>
            <person name="Takahashi S."/>
            <person name="Yoshida T."/>
            <person name="Shimamura S."/>
            <person name="Takaki Y."/>
            <person name="Nagai Y."/>
            <person name="Toyoda A."/>
            <person name="Suzuki Y."/>
            <person name="Arimoto A."/>
            <person name="Ishii H."/>
            <person name="Satoh N."/>
            <person name="Nishiyama T."/>
            <person name="Hasebe M."/>
            <person name="Maruyama T."/>
            <person name="Minagawa J."/>
            <person name="Obokata J."/>
            <person name="Shigenobu S."/>
        </authorList>
    </citation>
    <scope>NUCLEOTIDE SEQUENCE [LARGE SCALE GENOMIC DNA]</scope>
</reference>
<evidence type="ECO:0000313" key="2">
    <source>
        <dbReference type="EMBL" id="GFS01865.1"/>
    </source>
</evidence>
<feature type="region of interest" description="Disordered" evidence="1">
    <location>
        <begin position="1"/>
        <end position="88"/>
    </location>
</feature>
<comment type="caution">
    <text evidence="2">The sequence shown here is derived from an EMBL/GenBank/DDBJ whole genome shotgun (WGS) entry which is preliminary data.</text>
</comment>
<dbReference type="Proteomes" id="UP000762676">
    <property type="component" value="Unassembled WGS sequence"/>
</dbReference>
<feature type="compositionally biased region" description="Basic and acidic residues" evidence="1">
    <location>
        <begin position="57"/>
        <end position="81"/>
    </location>
</feature>
<gene>
    <name evidence="2" type="ORF">ElyMa_002848900</name>
</gene>
<organism evidence="2 3">
    <name type="scientific">Elysia marginata</name>
    <dbReference type="NCBI Taxonomy" id="1093978"/>
    <lineage>
        <taxon>Eukaryota</taxon>
        <taxon>Metazoa</taxon>
        <taxon>Spiralia</taxon>
        <taxon>Lophotrochozoa</taxon>
        <taxon>Mollusca</taxon>
        <taxon>Gastropoda</taxon>
        <taxon>Heterobranchia</taxon>
        <taxon>Euthyneura</taxon>
        <taxon>Panpulmonata</taxon>
        <taxon>Sacoglossa</taxon>
        <taxon>Placobranchoidea</taxon>
        <taxon>Plakobranchidae</taxon>
        <taxon>Elysia</taxon>
    </lineage>
</organism>
<keyword evidence="3" id="KW-1185">Reference proteome</keyword>
<evidence type="ECO:0000313" key="3">
    <source>
        <dbReference type="Proteomes" id="UP000762676"/>
    </source>
</evidence>
<evidence type="ECO:0000256" key="1">
    <source>
        <dbReference type="SAM" id="MobiDB-lite"/>
    </source>
</evidence>
<dbReference type="AlphaFoldDB" id="A0AAV4HVZ5"/>
<sequence>MVWACAPKGARKQPQTSDGHGGPRKATKRQTQREMARSGGPRHAGTAGGARRCRRQRLLETTDPDRRLLPGIRREKRERRELRRRMMR</sequence>
<accession>A0AAV4HVZ5</accession>
<dbReference type="EMBL" id="BMAT01005894">
    <property type="protein sequence ID" value="GFS01865.1"/>
    <property type="molecule type" value="Genomic_DNA"/>
</dbReference>